<proteinExistence type="predicted"/>
<dbReference type="InterPro" id="IPR014628">
    <property type="entry name" value="Man6P_isomerase_Firm_short"/>
</dbReference>
<dbReference type="InterPro" id="IPR011051">
    <property type="entry name" value="RmlC_Cupin_sf"/>
</dbReference>
<evidence type="ECO:0000256" key="3">
    <source>
        <dbReference type="PIRSR" id="PIRSR036894-1"/>
    </source>
</evidence>
<dbReference type="AlphaFoldDB" id="A0A494T599"/>
<evidence type="ECO:0000256" key="4">
    <source>
        <dbReference type="PIRSR" id="PIRSR036894-2"/>
    </source>
</evidence>
<protein>
    <submittedName>
        <fullName evidence="6">Mannose-6-phosphate isomerase</fullName>
    </submittedName>
</protein>
<geneLocation type="plasmid" evidence="6">
    <name>unnamed2</name>
</geneLocation>
<keyword evidence="2 3" id="KW-0862">Zinc</keyword>
<dbReference type="InterPro" id="IPR046457">
    <property type="entry name" value="PMI_typeI_cat"/>
</dbReference>
<dbReference type="RefSeq" id="WP_121150234.1">
    <property type="nucleotide sequence ID" value="NZ_CP032827.1"/>
</dbReference>
<evidence type="ECO:0000256" key="1">
    <source>
        <dbReference type="ARBA" id="ARBA00022723"/>
    </source>
</evidence>
<evidence type="ECO:0000313" key="7">
    <source>
        <dbReference type="Proteomes" id="UP000276254"/>
    </source>
</evidence>
<keyword evidence="7" id="KW-1185">Reference proteome</keyword>
<comment type="cofactor">
    <cofactor evidence="3">
        <name>Zn(2+)</name>
        <dbReference type="ChEBI" id="CHEBI:29105"/>
    </cofactor>
    <text evidence="3">Binds 1 zinc ion per subunit.</text>
</comment>
<dbReference type="GO" id="GO:0008270">
    <property type="term" value="F:zinc ion binding"/>
    <property type="evidence" value="ECO:0007669"/>
    <property type="project" value="InterPro"/>
</dbReference>
<evidence type="ECO:0000313" key="6">
    <source>
        <dbReference type="EMBL" id="AYJ84559.1"/>
    </source>
</evidence>
<organism evidence="6 7">
    <name type="scientific">Sphingomonas paeninsulae</name>
    <dbReference type="NCBI Taxonomy" id="2319844"/>
    <lineage>
        <taxon>Bacteria</taxon>
        <taxon>Pseudomonadati</taxon>
        <taxon>Pseudomonadota</taxon>
        <taxon>Alphaproteobacteria</taxon>
        <taxon>Sphingomonadales</taxon>
        <taxon>Sphingomonadaceae</taxon>
        <taxon>Sphingomonas</taxon>
    </lineage>
</organism>
<accession>A0A494T599</accession>
<dbReference type="Pfam" id="PF20511">
    <property type="entry name" value="PMI_typeI_cat"/>
    <property type="match status" value="1"/>
</dbReference>
<feature type="binding site" evidence="3">
    <location>
        <position position="180"/>
    </location>
    <ligand>
        <name>Zn(2+)</name>
        <dbReference type="ChEBI" id="CHEBI:29105"/>
    </ligand>
</feature>
<dbReference type="EMBL" id="CP032827">
    <property type="protein sequence ID" value="AYJ84559.1"/>
    <property type="molecule type" value="Genomic_DNA"/>
</dbReference>
<reference evidence="6 7" key="1">
    <citation type="submission" date="2018-09" db="EMBL/GenBank/DDBJ databases">
        <title>Sphingomonas peninsula sp. nov., isolated from fildes peninsula, Antarctic soil.</title>
        <authorList>
            <person name="Yingchao G."/>
        </authorList>
    </citation>
    <scope>NUCLEOTIDE SEQUENCE [LARGE SCALE GENOMIC DNA]</scope>
    <source>
        <strain evidence="6 7">YZ-8</strain>
        <plasmid evidence="6 7">unnamed2</plasmid>
    </source>
</reference>
<dbReference type="InterPro" id="IPR051804">
    <property type="entry name" value="Carb_Metab_Reg_Kinase/Isom"/>
</dbReference>
<dbReference type="InterPro" id="IPR014710">
    <property type="entry name" value="RmlC-like_jellyroll"/>
</dbReference>
<evidence type="ECO:0000256" key="2">
    <source>
        <dbReference type="ARBA" id="ARBA00022833"/>
    </source>
</evidence>
<dbReference type="KEGG" id="spha:D3Y57_00045"/>
<feature type="binding site" evidence="3">
    <location>
        <position position="105"/>
    </location>
    <ligand>
        <name>Zn(2+)</name>
        <dbReference type="ChEBI" id="CHEBI:29105"/>
    </ligand>
</feature>
<dbReference type="GO" id="GO:0005975">
    <property type="term" value="P:carbohydrate metabolic process"/>
    <property type="evidence" value="ECO:0007669"/>
    <property type="project" value="InterPro"/>
</dbReference>
<dbReference type="PANTHER" id="PTHR42742:SF3">
    <property type="entry name" value="FRUCTOKINASE"/>
    <property type="match status" value="1"/>
</dbReference>
<dbReference type="PANTHER" id="PTHR42742">
    <property type="entry name" value="TRANSCRIPTIONAL REPRESSOR MPRA"/>
    <property type="match status" value="1"/>
</dbReference>
<keyword evidence="6" id="KW-0614">Plasmid</keyword>
<dbReference type="GO" id="GO:0004476">
    <property type="term" value="F:mannose-6-phosphate isomerase activity"/>
    <property type="evidence" value="ECO:0007669"/>
    <property type="project" value="InterPro"/>
</dbReference>
<dbReference type="CDD" id="cd07010">
    <property type="entry name" value="cupin_PMI_type_I_N_bac"/>
    <property type="match status" value="1"/>
</dbReference>
<keyword evidence="1 3" id="KW-0479">Metal-binding</keyword>
<sequence length="330" mass="36159">MTETIFTPLRFEPICQYRLWGGRRLAGWLGAPLPGDGPIGEAWLLSDRDDNPSRVSDGPLRGSTLAKLIEASPTAILGNLAPRFRRFPLLLKYLDVSAMLSVQVHPSDHQPDLIPERETAKTEGWVVLEAEPRSRIYAGLQPGVAASALRALSQATVDDALPSFTPSLGESVLIEAGDVHSLGDGVVVLEVQQNSDVTFRLYDWDHIDPKTNAHRPLQVEQALRCVNLAQGVIRPTVPQTEETGSVRRDRLLDCPHFRLWRITASVPYPVGRADTPTVLVCIDGSGNVEHDHRDFAMNKGAVLLLPAATGVCRFRPEGDATLIEIMVPHS</sequence>
<dbReference type="SUPFAM" id="SSF51182">
    <property type="entry name" value="RmlC-like cupins"/>
    <property type="match status" value="1"/>
</dbReference>
<dbReference type="Gene3D" id="2.60.120.10">
    <property type="entry name" value="Jelly Rolls"/>
    <property type="match status" value="2"/>
</dbReference>
<evidence type="ECO:0000259" key="5">
    <source>
        <dbReference type="Pfam" id="PF20511"/>
    </source>
</evidence>
<feature type="domain" description="Phosphomannose isomerase type I catalytic" evidence="5">
    <location>
        <begin position="11"/>
        <end position="113"/>
    </location>
</feature>
<feature type="active site" evidence="4">
    <location>
        <position position="200"/>
    </location>
</feature>
<name>A0A494T599_SPHPE</name>
<gene>
    <name evidence="6" type="ORF">D3Y57_00045</name>
</gene>
<dbReference type="PIRSF" id="PIRSF036894">
    <property type="entry name" value="PMI_Firm_short"/>
    <property type="match status" value="1"/>
</dbReference>
<dbReference type="Proteomes" id="UP000276254">
    <property type="component" value="Plasmid unnamed2"/>
</dbReference>
<feature type="binding site" evidence="3">
    <location>
        <position position="123"/>
    </location>
    <ligand>
        <name>Zn(2+)</name>
        <dbReference type="ChEBI" id="CHEBI:29105"/>
    </ligand>
</feature>
<dbReference type="OrthoDB" id="9808275at2"/>
<keyword evidence="6" id="KW-0413">Isomerase</keyword>